<dbReference type="EMBL" id="JAGTTM010000006">
    <property type="protein sequence ID" value="MCC2030410.1"/>
    <property type="molecule type" value="Genomic_DNA"/>
</dbReference>
<evidence type="ECO:0000313" key="2">
    <source>
        <dbReference type="EMBL" id="MCC2030410.1"/>
    </source>
</evidence>
<proteinExistence type="predicted"/>
<feature type="region of interest" description="Disordered" evidence="1">
    <location>
        <begin position="79"/>
        <end position="100"/>
    </location>
</feature>
<name>A0A9X1LRU0_9MICO</name>
<dbReference type="AlphaFoldDB" id="A0A9X1LRU0"/>
<accession>A0A9X1LRU0</accession>
<evidence type="ECO:0000256" key="1">
    <source>
        <dbReference type="SAM" id="MobiDB-lite"/>
    </source>
</evidence>
<keyword evidence="3" id="KW-1185">Reference proteome</keyword>
<dbReference type="Proteomes" id="UP001139289">
    <property type="component" value="Unassembled WGS sequence"/>
</dbReference>
<gene>
    <name evidence="2" type="ORF">KEC56_12965</name>
</gene>
<comment type="caution">
    <text evidence="2">The sequence shown here is derived from an EMBL/GenBank/DDBJ whole genome shotgun (WGS) entry which is preliminary data.</text>
</comment>
<protein>
    <submittedName>
        <fullName evidence="2">Uncharacterized protein</fullName>
    </submittedName>
</protein>
<evidence type="ECO:0000313" key="3">
    <source>
        <dbReference type="Proteomes" id="UP001139289"/>
    </source>
</evidence>
<sequence>MTTDDLPHRGAEWEVIAISRTSLRICDPARSVSDASRLIAYVDRTDIGTYDVLWLRSPCPPRSRYRTLNELLAELDEAVSGGSASRADRPTRIAHHPPRY</sequence>
<reference evidence="2" key="1">
    <citation type="submission" date="2021-04" db="EMBL/GenBank/DDBJ databases">
        <title>Microbacterium tenobrionis sp. nov. and Microbacterium allomyrinae sp. nov., isolated from larvae of Tenobrio molitor and Allomyrina dichotoma, respectively.</title>
        <authorList>
            <person name="Lee S.D."/>
        </authorList>
    </citation>
    <scope>NUCLEOTIDE SEQUENCE</scope>
    <source>
        <strain evidence="2">YMB-B2</strain>
    </source>
</reference>
<organism evidence="2 3">
    <name type="scientific">Microbacterium tenebrionis</name>
    <dbReference type="NCBI Taxonomy" id="2830665"/>
    <lineage>
        <taxon>Bacteria</taxon>
        <taxon>Bacillati</taxon>
        <taxon>Actinomycetota</taxon>
        <taxon>Actinomycetes</taxon>
        <taxon>Micrococcales</taxon>
        <taxon>Microbacteriaceae</taxon>
        <taxon>Microbacterium</taxon>
    </lineage>
</organism>